<name>B5CLT3_9FIRM</name>
<evidence type="ECO:0000313" key="2">
    <source>
        <dbReference type="Proteomes" id="UP000003254"/>
    </source>
</evidence>
<dbReference type="AlphaFoldDB" id="B5CLT3"/>
<protein>
    <submittedName>
        <fullName evidence="1">Uncharacterized protein</fullName>
    </submittedName>
</protein>
<gene>
    <name evidence="1" type="ORF">RUMLAC_00407</name>
</gene>
<accession>B5CLT3</accession>
<sequence>MMAFPSIGSFVLPGIFKGDGVVRTIGGCSNRKIPEIIPYGTAEFQVFVPVRKVFPVWFVFLYRKIGRFIRMIQSGKTGTKSVRICLKPSLKPVETKKPAGIIRGCEDRKKFFRYRLTSKFIAFNGSRV</sequence>
<dbReference type="Proteomes" id="UP000003254">
    <property type="component" value="Unassembled WGS sequence"/>
</dbReference>
<reference evidence="1 2" key="2">
    <citation type="submission" date="2008-08" db="EMBL/GenBank/DDBJ databases">
        <authorList>
            <person name="Fulton L."/>
            <person name="Clifton S."/>
            <person name="Fulton B."/>
            <person name="Xu J."/>
            <person name="Minx P."/>
            <person name="Pepin K.H."/>
            <person name="Johnson M."/>
            <person name="Bhonagiri V."/>
            <person name="Nash W.E."/>
            <person name="Mardis E.R."/>
            <person name="Wilson R.K."/>
        </authorList>
    </citation>
    <scope>NUCLEOTIDE SEQUENCE [LARGE SCALE GENOMIC DNA]</scope>
    <source>
        <strain evidence="1 2">ATCC 29176</strain>
    </source>
</reference>
<proteinExistence type="predicted"/>
<evidence type="ECO:0000313" key="1">
    <source>
        <dbReference type="EMBL" id="EDY33651.1"/>
    </source>
</evidence>
<organism evidence="1 2">
    <name type="scientific">[Ruminococcus] lactaris ATCC 29176</name>
    <dbReference type="NCBI Taxonomy" id="471875"/>
    <lineage>
        <taxon>Bacteria</taxon>
        <taxon>Bacillati</taxon>
        <taxon>Bacillota</taxon>
        <taxon>Clostridia</taxon>
        <taxon>Lachnospirales</taxon>
        <taxon>Lachnospiraceae</taxon>
        <taxon>Mediterraneibacter</taxon>
    </lineage>
</organism>
<dbReference type="HOGENOM" id="CLU_1957953_0_0_9"/>
<dbReference type="EMBL" id="ABOU02000017">
    <property type="protein sequence ID" value="EDY33651.1"/>
    <property type="molecule type" value="Genomic_DNA"/>
</dbReference>
<keyword evidence="2" id="KW-1185">Reference proteome</keyword>
<comment type="caution">
    <text evidence="1">The sequence shown here is derived from an EMBL/GenBank/DDBJ whole genome shotgun (WGS) entry which is preliminary data.</text>
</comment>
<reference evidence="1 2" key="1">
    <citation type="submission" date="2008-08" db="EMBL/GenBank/DDBJ databases">
        <title>Draft genome sequence of Ruminococcus lactaris ATCC 29176.</title>
        <authorList>
            <person name="Sudarsanam P."/>
            <person name="Ley R."/>
            <person name="Guruge J."/>
            <person name="Turnbaugh P.J."/>
            <person name="Mahowald M."/>
            <person name="Liep D."/>
            <person name="Gordon J."/>
        </authorList>
    </citation>
    <scope>NUCLEOTIDE SEQUENCE [LARGE SCALE GENOMIC DNA]</scope>
    <source>
        <strain evidence="1 2">ATCC 29176</strain>
    </source>
</reference>